<dbReference type="Proteomes" id="UP001144978">
    <property type="component" value="Unassembled WGS sequence"/>
</dbReference>
<reference evidence="1" key="1">
    <citation type="submission" date="2022-08" db="EMBL/GenBank/DDBJ databases">
        <title>Genome Sequence of Pycnoporus sanguineus.</title>
        <authorList>
            <person name="Buettner E."/>
        </authorList>
    </citation>
    <scope>NUCLEOTIDE SEQUENCE</scope>
    <source>
        <strain evidence="1">CG-C14</strain>
    </source>
</reference>
<keyword evidence="2" id="KW-1185">Reference proteome</keyword>
<protein>
    <submittedName>
        <fullName evidence="1">Uncharacterized protein</fullName>
    </submittedName>
</protein>
<name>A0ACC1P5Q5_9APHY</name>
<evidence type="ECO:0000313" key="2">
    <source>
        <dbReference type="Proteomes" id="UP001144978"/>
    </source>
</evidence>
<sequence>MNAATGQRIECPLQRAGPHLEDATNRAAAPATWPPASSSPPPHDDRACSAQATLCAGVAVRPAARWLPPSGLLLLLLERVADPAGTVHVRHGDLDAALWQDLRAAGMRRRRRRRDVEQWTGQVVDKGGREAAGAGAWTRNAKHAHYPRLAPACPPSPRPLAKRFFLSVNTQAHHRNNGGPHARNRDHQVHPGPSQPCPLNQPVPLTSAFSRCSAHQETRLSALRPPSEFFDHTRISRPADLNQATHVRILPRSAASVRT</sequence>
<organism evidence="1 2">
    <name type="scientific">Trametes sanguinea</name>
    <dbReference type="NCBI Taxonomy" id="158606"/>
    <lineage>
        <taxon>Eukaryota</taxon>
        <taxon>Fungi</taxon>
        <taxon>Dikarya</taxon>
        <taxon>Basidiomycota</taxon>
        <taxon>Agaricomycotina</taxon>
        <taxon>Agaricomycetes</taxon>
        <taxon>Polyporales</taxon>
        <taxon>Polyporaceae</taxon>
        <taxon>Trametes</taxon>
    </lineage>
</organism>
<comment type="caution">
    <text evidence="1">The sequence shown here is derived from an EMBL/GenBank/DDBJ whole genome shotgun (WGS) entry which is preliminary data.</text>
</comment>
<dbReference type="EMBL" id="JANSHE010003365">
    <property type="protein sequence ID" value="KAJ2986378.1"/>
    <property type="molecule type" value="Genomic_DNA"/>
</dbReference>
<gene>
    <name evidence="1" type="ORF">NUW54_g9791</name>
</gene>
<evidence type="ECO:0000313" key="1">
    <source>
        <dbReference type="EMBL" id="KAJ2986378.1"/>
    </source>
</evidence>
<proteinExistence type="predicted"/>
<accession>A0ACC1P5Q5</accession>